<protein>
    <recommendedName>
        <fullName evidence="2">Bis(5'-nucleosyl)-tetraphosphatase [asymmetrical]</fullName>
    </recommendedName>
    <alternativeName>
        <fullName evidence="5">Diadenosine 5',5'''-P1,P4-tetraphosphate asymmetrical hydrolase</fullName>
    </alternativeName>
</protein>
<dbReference type="GO" id="GO:0006754">
    <property type="term" value="P:ATP biosynthetic process"/>
    <property type="evidence" value="ECO:0007669"/>
    <property type="project" value="TreeGrafter"/>
</dbReference>
<evidence type="ECO:0000313" key="8">
    <source>
        <dbReference type="EMBL" id="TCL45381.1"/>
    </source>
</evidence>
<dbReference type="InterPro" id="IPR000086">
    <property type="entry name" value="NUDIX_hydrolase_dom"/>
</dbReference>
<accession>A0A9X8Y9C0</accession>
<comment type="similarity">
    <text evidence="1 6">Belongs to the Nudix hydrolase family.</text>
</comment>
<dbReference type="InterPro" id="IPR015797">
    <property type="entry name" value="NUDIX_hydrolase-like_dom_sf"/>
</dbReference>
<dbReference type="InterPro" id="IPR020084">
    <property type="entry name" value="NUDIX_hydrolase_CS"/>
</dbReference>
<evidence type="ECO:0000256" key="2">
    <source>
        <dbReference type="ARBA" id="ARBA00018911"/>
    </source>
</evidence>
<evidence type="ECO:0000313" key="9">
    <source>
        <dbReference type="Proteomes" id="UP000294682"/>
    </source>
</evidence>
<evidence type="ECO:0000256" key="4">
    <source>
        <dbReference type="ARBA" id="ARBA00022801"/>
    </source>
</evidence>
<dbReference type="InterPro" id="IPR051325">
    <property type="entry name" value="Nudix_hydrolase_domain"/>
</dbReference>
<evidence type="ECO:0000256" key="5">
    <source>
        <dbReference type="ARBA" id="ARBA00032644"/>
    </source>
</evidence>
<proteinExistence type="inferred from homology"/>
<dbReference type="Pfam" id="PF00293">
    <property type="entry name" value="NUDIX"/>
    <property type="match status" value="1"/>
</dbReference>
<evidence type="ECO:0000259" key="7">
    <source>
        <dbReference type="PROSITE" id="PS51462"/>
    </source>
</evidence>
<organism evidence="8 9">
    <name type="scientific">Harryflintia acetispora</name>
    <dbReference type="NCBI Taxonomy" id="1849041"/>
    <lineage>
        <taxon>Bacteria</taxon>
        <taxon>Bacillati</taxon>
        <taxon>Bacillota</taxon>
        <taxon>Clostridia</taxon>
        <taxon>Eubacteriales</taxon>
        <taxon>Oscillospiraceae</taxon>
        <taxon>Harryflintia</taxon>
    </lineage>
</organism>
<comment type="caution">
    <text evidence="8">The sequence shown here is derived from an EMBL/GenBank/DDBJ whole genome shotgun (WGS) entry which is preliminary data.</text>
</comment>
<dbReference type="GO" id="GO:0000166">
    <property type="term" value="F:nucleotide binding"/>
    <property type="evidence" value="ECO:0007669"/>
    <property type="project" value="UniProtKB-KW"/>
</dbReference>
<dbReference type="PANTHER" id="PTHR21340">
    <property type="entry name" value="DIADENOSINE 5,5-P1,P4-TETRAPHOSPHATE PYROPHOSPHOHYDROLASE MUTT"/>
    <property type="match status" value="1"/>
</dbReference>
<dbReference type="InterPro" id="IPR020476">
    <property type="entry name" value="Nudix_hydrolase"/>
</dbReference>
<sequence length="141" mass="16112">MKQEKSCGAIVYRNLQGATQLLLIKHRFSGHWSFPKGHVEPGEHENETALREVKEETGLDIQLVDGFRESVEYCPSPDVKKQVVYFLATQCGGTLQRQESEVSEVCWLDLERAQREVTFNNDKMLIRKVSSFLGKAQNKRG</sequence>
<gene>
    <name evidence="8" type="ORF">EDD78_101364</name>
</gene>
<dbReference type="AlphaFoldDB" id="A0A9X8Y9C0"/>
<keyword evidence="3" id="KW-0547">Nucleotide-binding</keyword>
<feature type="domain" description="Nudix hydrolase" evidence="7">
    <location>
        <begin position="2"/>
        <end position="130"/>
    </location>
</feature>
<dbReference type="EMBL" id="SLUK01000001">
    <property type="protein sequence ID" value="TCL45381.1"/>
    <property type="molecule type" value="Genomic_DNA"/>
</dbReference>
<dbReference type="Gene3D" id="3.90.79.10">
    <property type="entry name" value="Nucleoside Triphosphate Pyrophosphohydrolase"/>
    <property type="match status" value="1"/>
</dbReference>
<dbReference type="SUPFAM" id="SSF55811">
    <property type="entry name" value="Nudix"/>
    <property type="match status" value="1"/>
</dbReference>
<dbReference type="PRINTS" id="PR00502">
    <property type="entry name" value="NUDIXFAMILY"/>
</dbReference>
<dbReference type="Proteomes" id="UP000294682">
    <property type="component" value="Unassembled WGS sequence"/>
</dbReference>
<dbReference type="RefSeq" id="WP_079698179.1">
    <property type="nucleotide sequence ID" value="NZ_JADNAH010000063.1"/>
</dbReference>
<evidence type="ECO:0000256" key="3">
    <source>
        <dbReference type="ARBA" id="ARBA00022741"/>
    </source>
</evidence>
<dbReference type="CDD" id="cd03428">
    <property type="entry name" value="NUDIX_Ap4A_Nudt2"/>
    <property type="match status" value="1"/>
</dbReference>
<evidence type="ECO:0000256" key="1">
    <source>
        <dbReference type="ARBA" id="ARBA00005582"/>
    </source>
</evidence>
<keyword evidence="9" id="KW-1185">Reference proteome</keyword>
<dbReference type="PANTHER" id="PTHR21340:SF0">
    <property type="entry name" value="BIS(5'-NUCLEOSYL)-TETRAPHOSPHATASE [ASYMMETRICAL]"/>
    <property type="match status" value="1"/>
</dbReference>
<dbReference type="InterPro" id="IPR003565">
    <property type="entry name" value="Tetra_PHTase"/>
</dbReference>
<dbReference type="GO" id="GO:0006167">
    <property type="term" value="P:AMP biosynthetic process"/>
    <property type="evidence" value="ECO:0007669"/>
    <property type="project" value="TreeGrafter"/>
</dbReference>
<evidence type="ECO:0000256" key="6">
    <source>
        <dbReference type="RuleBase" id="RU003476"/>
    </source>
</evidence>
<dbReference type="PROSITE" id="PS51462">
    <property type="entry name" value="NUDIX"/>
    <property type="match status" value="1"/>
</dbReference>
<dbReference type="OrthoDB" id="9816289at2"/>
<dbReference type="GO" id="GO:0004081">
    <property type="term" value="F:bis(5'-nucleosyl)-tetraphosphatase (asymmetrical) activity"/>
    <property type="evidence" value="ECO:0007669"/>
    <property type="project" value="TreeGrafter"/>
</dbReference>
<dbReference type="PROSITE" id="PS00893">
    <property type="entry name" value="NUDIX_BOX"/>
    <property type="match status" value="1"/>
</dbReference>
<name>A0A9X8Y9C0_9FIRM</name>
<keyword evidence="4 6" id="KW-0378">Hydrolase</keyword>
<reference evidence="8 9" key="1">
    <citation type="submission" date="2019-03" db="EMBL/GenBank/DDBJ databases">
        <title>Genomic Encyclopedia of Type Strains, Phase IV (KMG-IV): sequencing the most valuable type-strain genomes for metagenomic binning, comparative biology and taxonomic classification.</title>
        <authorList>
            <person name="Goeker M."/>
        </authorList>
    </citation>
    <scope>NUCLEOTIDE SEQUENCE [LARGE SCALE GENOMIC DNA]</scope>
    <source>
        <strain evidence="8 9">DSM 100433</strain>
    </source>
</reference>